<protein>
    <recommendedName>
        <fullName evidence="4">Dockerin domain-containing protein</fullName>
    </recommendedName>
</protein>
<dbReference type="EMBL" id="MT631562">
    <property type="protein sequence ID" value="QNO54107.1"/>
    <property type="molecule type" value="Genomic_DNA"/>
</dbReference>
<dbReference type="EMBL" id="MT631663">
    <property type="protein sequence ID" value="QNO56624.1"/>
    <property type="molecule type" value="Genomic_DNA"/>
</dbReference>
<dbReference type="GO" id="GO:0000272">
    <property type="term" value="P:polysaccharide catabolic process"/>
    <property type="evidence" value="ECO:0007669"/>
    <property type="project" value="InterPro"/>
</dbReference>
<evidence type="ECO:0000313" key="3">
    <source>
        <dbReference type="EMBL" id="QNO56624.1"/>
    </source>
</evidence>
<dbReference type="PROSITE" id="PS00018">
    <property type="entry name" value="EF_HAND_1"/>
    <property type="match status" value="1"/>
</dbReference>
<dbReference type="EMBL" id="MT631662">
    <property type="protein sequence ID" value="QNO56589.1"/>
    <property type="molecule type" value="Genomic_DNA"/>
</dbReference>
<reference evidence="3" key="1">
    <citation type="submission" date="2020-06" db="EMBL/GenBank/DDBJ databases">
        <title>Unique genomic features of the anaerobic methanotrophic archaea.</title>
        <authorList>
            <person name="Chadwick G.L."/>
            <person name="Skennerton C.T."/>
            <person name="Laso-Perez R."/>
            <person name="Leu A.O."/>
            <person name="Speth D.R."/>
            <person name="Yu H."/>
            <person name="Morgan-Lang C."/>
            <person name="Hatzenpichler R."/>
            <person name="Goudeau D."/>
            <person name="Malmstrom R."/>
            <person name="Brazelton W.J."/>
            <person name="Woyke T."/>
            <person name="Hallam S.J."/>
            <person name="Tyson G.W."/>
            <person name="Wegener G."/>
            <person name="Boetius A."/>
            <person name="Orphan V."/>
        </authorList>
    </citation>
    <scope>NUCLEOTIDE SEQUENCE</scope>
</reference>
<accession>A0A7G9Z8P0</accession>
<evidence type="ECO:0000313" key="1">
    <source>
        <dbReference type="EMBL" id="QNO54107.1"/>
    </source>
</evidence>
<proteinExistence type="predicted"/>
<sequence length="276" mass="32342">MQNARKQKGMRRTARYATILNLILLLLFFYGFVTGACAEEHRQKGLTDLDFNDDGHINQLDLDILKSHFNERYKRYVPWDLNADFRCDHADFYYFADHVPLDYRYQVAANVSAWNMSNYTIERGNEPAIILDEAVLPQSLNRITSWVKHSTSLESPKADGAVCVHYARDLCRLAYKSLGPKTIAWGSSSVHSYGMIYTGGNWSVLSNWAIIDPLWELYRFEEFSNTWSYHNTKTIKVLLEEGRYGYWAIHLAVDYQNNTVYDPYKAEYRMLYFREK</sequence>
<dbReference type="InterPro" id="IPR018247">
    <property type="entry name" value="EF_Hand_1_Ca_BS"/>
</dbReference>
<evidence type="ECO:0008006" key="4">
    <source>
        <dbReference type="Google" id="ProtNLM"/>
    </source>
</evidence>
<dbReference type="AlphaFoldDB" id="A0A7G9Z8P0"/>
<dbReference type="SUPFAM" id="SSF63446">
    <property type="entry name" value="Type I dockerin domain"/>
    <property type="match status" value="1"/>
</dbReference>
<gene>
    <name evidence="2" type="ORF">GDLDPPJJ_00016</name>
    <name evidence="3" type="ORF">HANIDNDE_00010</name>
    <name evidence="1" type="ORF">PCFKKONE_00011</name>
</gene>
<organism evidence="3">
    <name type="scientific">Candidatus Methanophaga sp. ANME-1 ERB7</name>
    <dbReference type="NCBI Taxonomy" id="2759913"/>
    <lineage>
        <taxon>Archaea</taxon>
        <taxon>Methanobacteriati</taxon>
        <taxon>Methanobacteriota</taxon>
        <taxon>Stenosarchaea group</taxon>
        <taxon>Methanomicrobia</taxon>
        <taxon>Candidatus Methanophagales</taxon>
        <taxon>Candidatus Methanophagaceae</taxon>
        <taxon>Candidatus Methanophaga</taxon>
    </lineage>
</organism>
<name>A0A7G9Z8P0_9EURY</name>
<dbReference type="InterPro" id="IPR036439">
    <property type="entry name" value="Dockerin_dom_sf"/>
</dbReference>
<dbReference type="Gene3D" id="1.10.1330.10">
    <property type="entry name" value="Dockerin domain"/>
    <property type="match status" value="1"/>
</dbReference>
<evidence type="ECO:0000313" key="2">
    <source>
        <dbReference type="EMBL" id="QNO56589.1"/>
    </source>
</evidence>